<keyword evidence="2" id="KW-1185">Reference proteome</keyword>
<comment type="caution">
    <text evidence="1">The sequence shown here is derived from an EMBL/GenBank/DDBJ whole genome shotgun (WGS) entry which is preliminary data.</text>
</comment>
<organism evidence="1 2">
    <name type="scientific">Thermosporothrix hazakensis</name>
    <dbReference type="NCBI Taxonomy" id="644383"/>
    <lineage>
        <taxon>Bacteria</taxon>
        <taxon>Bacillati</taxon>
        <taxon>Chloroflexota</taxon>
        <taxon>Ktedonobacteria</taxon>
        <taxon>Ktedonobacterales</taxon>
        <taxon>Thermosporotrichaceae</taxon>
        <taxon>Thermosporothrix</taxon>
    </lineage>
</organism>
<proteinExistence type="predicted"/>
<gene>
    <name evidence="1" type="ORF">EI42_04550</name>
</gene>
<evidence type="ECO:0000313" key="1">
    <source>
        <dbReference type="EMBL" id="PZW24668.1"/>
    </source>
</evidence>
<dbReference type="AlphaFoldDB" id="A0A326U195"/>
<accession>A0A326U195</accession>
<dbReference type="Proteomes" id="UP000248806">
    <property type="component" value="Unassembled WGS sequence"/>
</dbReference>
<protein>
    <submittedName>
        <fullName evidence="1">Uncharacterized protein</fullName>
    </submittedName>
</protein>
<evidence type="ECO:0000313" key="2">
    <source>
        <dbReference type="Proteomes" id="UP000248806"/>
    </source>
</evidence>
<name>A0A326U195_THEHA</name>
<dbReference type="EMBL" id="QKUF01000021">
    <property type="protein sequence ID" value="PZW24668.1"/>
    <property type="molecule type" value="Genomic_DNA"/>
</dbReference>
<sequence length="73" mass="8398">MKVIHILCVFLHNYVDNSPVLGIILFLARCKGAHMKAITQTKVQEIRCIPPHCPRSKNLLCPLHRNLFPLKRV</sequence>
<reference evidence="1 2" key="1">
    <citation type="submission" date="2018-06" db="EMBL/GenBank/DDBJ databases">
        <title>Genomic Encyclopedia of Archaeal and Bacterial Type Strains, Phase II (KMG-II): from individual species to whole genera.</title>
        <authorList>
            <person name="Goeker M."/>
        </authorList>
    </citation>
    <scope>NUCLEOTIDE SEQUENCE [LARGE SCALE GENOMIC DNA]</scope>
    <source>
        <strain evidence="1 2">ATCC BAA-1881</strain>
    </source>
</reference>